<evidence type="ECO:0000313" key="2">
    <source>
        <dbReference type="EMBL" id="KAJ9581259.1"/>
    </source>
</evidence>
<evidence type="ECO:0000313" key="3">
    <source>
        <dbReference type="Proteomes" id="UP001233999"/>
    </source>
</evidence>
<keyword evidence="1" id="KW-0732">Signal</keyword>
<dbReference type="EMBL" id="JASPKZ010007964">
    <property type="protein sequence ID" value="KAJ9581259.1"/>
    <property type="molecule type" value="Genomic_DNA"/>
</dbReference>
<organism evidence="2 3">
    <name type="scientific">Diploptera punctata</name>
    <name type="common">Pacific beetle cockroach</name>
    <dbReference type="NCBI Taxonomy" id="6984"/>
    <lineage>
        <taxon>Eukaryota</taxon>
        <taxon>Metazoa</taxon>
        <taxon>Ecdysozoa</taxon>
        <taxon>Arthropoda</taxon>
        <taxon>Hexapoda</taxon>
        <taxon>Insecta</taxon>
        <taxon>Pterygota</taxon>
        <taxon>Neoptera</taxon>
        <taxon>Polyneoptera</taxon>
        <taxon>Dictyoptera</taxon>
        <taxon>Blattodea</taxon>
        <taxon>Blaberoidea</taxon>
        <taxon>Blaberidae</taxon>
        <taxon>Diplopterinae</taxon>
        <taxon>Diploptera</taxon>
    </lineage>
</organism>
<feature type="chain" id="PRO_5042269265" evidence="1">
    <location>
        <begin position="17"/>
        <end position="162"/>
    </location>
</feature>
<feature type="signal peptide" evidence="1">
    <location>
        <begin position="1"/>
        <end position="16"/>
    </location>
</feature>
<sequence length="162" mass="17974">MKGLVILLLCVTFCIADERSDCRELCSRINVMCALPSCGYGYEFTQETCVPDTYSCCPTCIKTEGVTTVLPEEDLNRTECLQICPLVRCAWPVCGEGYKVDARQCVPDSYSCCPRCVEDTDMVTVTDTKREECLKQCPLVLCALPICEEGYKIDSEACVPDS</sequence>
<dbReference type="Proteomes" id="UP001233999">
    <property type="component" value="Unassembled WGS sequence"/>
</dbReference>
<feature type="non-terminal residue" evidence="2">
    <location>
        <position position="162"/>
    </location>
</feature>
<gene>
    <name evidence="2" type="ORF">L9F63_023565</name>
</gene>
<comment type="caution">
    <text evidence="2">The sequence shown here is derived from an EMBL/GenBank/DDBJ whole genome shotgun (WGS) entry which is preliminary data.</text>
</comment>
<feature type="non-terminal residue" evidence="2">
    <location>
        <position position="1"/>
    </location>
</feature>
<name>A0AAD7ZID5_DIPPU</name>
<reference evidence="2" key="1">
    <citation type="journal article" date="2023" name="IScience">
        <title>Live-bearing cockroach genome reveals convergent evolutionary mechanisms linked to viviparity in insects and beyond.</title>
        <authorList>
            <person name="Fouks B."/>
            <person name="Harrison M.C."/>
            <person name="Mikhailova A.A."/>
            <person name="Marchal E."/>
            <person name="English S."/>
            <person name="Carruthers M."/>
            <person name="Jennings E.C."/>
            <person name="Chiamaka E.L."/>
            <person name="Frigard R.A."/>
            <person name="Pippel M."/>
            <person name="Attardo G.M."/>
            <person name="Benoit J.B."/>
            <person name="Bornberg-Bauer E."/>
            <person name="Tobe S.S."/>
        </authorList>
    </citation>
    <scope>NUCLEOTIDE SEQUENCE</scope>
    <source>
        <strain evidence="2">Stay&amp;Tobe</strain>
    </source>
</reference>
<keyword evidence="3" id="KW-1185">Reference proteome</keyword>
<reference evidence="2" key="2">
    <citation type="submission" date="2023-05" db="EMBL/GenBank/DDBJ databases">
        <authorList>
            <person name="Fouks B."/>
        </authorList>
    </citation>
    <scope>NUCLEOTIDE SEQUENCE</scope>
    <source>
        <strain evidence="2">Stay&amp;Tobe</strain>
        <tissue evidence="2">Testes</tissue>
    </source>
</reference>
<dbReference type="AlphaFoldDB" id="A0AAD7ZID5"/>
<evidence type="ECO:0000256" key="1">
    <source>
        <dbReference type="SAM" id="SignalP"/>
    </source>
</evidence>
<protein>
    <submittedName>
        <fullName evidence="2">Uncharacterized protein</fullName>
    </submittedName>
</protein>
<proteinExistence type="predicted"/>
<accession>A0AAD7ZID5</accession>